<evidence type="ECO:0000256" key="1">
    <source>
        <dbReference type="SAM" id="MobiDB-lite"/>
    </source>
</evidence>
<feature type="region of interest" description="Disordered" evidence="1">
    <location>
        <begin position="395"/>
        <end position="430"/>
    </location>
</feature>
<protein>
    <submittedName>
        <fullName evidence="2">Uncharacterized protein</fullName>
    </submittedName>
</protein>
<dbReference type="OrthoDB" id="4121058at2759"/>
<dbReference type="AlphaFoldDB" id="A0A8H7J0U7"/>
<dbReference type="EMBL" id="RZGK01000012">
    <property type="protein sequence ID" value="KAF9695116.1"/>
    <property type="molecule type" value="Genomic_DNA"/>
</dbReference>
<name>A0A8H7J0U7_9PLEO</name>
<keyword evidence="3" id="KW-1185">Reference proteome</keyword>
<proteinExistence type="predicted"/>
<evidence type="ECO:0000313" key="2">
    <source>
        <dbReference type="EMBL" id="KAF9695116.1"/>
    </source>
</evidence>
<feature type="compositionally biased region" description="Polar residues" evidence="1">
    <location>
        <begin position="415"/>
        <end position="430"/>
    </location>
</feature>
<organism evidence="2 3">
    <name type="scientific">Ascochyta lentis</name>
    <dbReference type="NCBI Taxonomy" id="205686"/>
    <lineage>
        <taxon>Eukaryota</taxon>
        <taxon>Fungi</taxon>
        <taxon>Dikarya</taxon>
        <taxon>Ascomycota</taxon>
        <taxon>Pezizomycotina</taxon>
        <taxon>Dothideomycetes</taxon>
        <taxon>Pleosporomycetidae</taxon>
        <taxon>Pleosporales</taxon>
        <taxon>Pleosporineae</taxon>
        <taxon>Didymellaceae</taxon>
        <taxon>Ascochyta</taxon>
    </lineage>
</organism>
<reference evidence="2" key="2">
    <citation type="submission" date="2020-09" db="EMBL/GenBank/DDBJ databases">
        <title>Reference genome assembly for Australian Ascochyta lentis isolate Al4.</title>
        <authorList>
            <person name="Lee R.C."/>
            <person name="Farfan-Caceres L.M."/>
            <person name="Debler J.W."/>
            <person name="Williams A.H."/>
            <person name="Henares B.M."/>
        </authorList>
    </citation>
    <scope>NUCLEOTIDE SEQUENCE</scope>
    <source>
        <strain evidence="2">Al4</strain>
    </source>
</reference>
<accession>A0A8H7J0U7</accession>
<comment type="caution">
    <text evidence="2">The sequence shown here is derived from an EMBL/GenBank/DDBJ whole genome shotgun (WGS) entry which is preliminary data.</text>
</comment>
<gene>
    <name evidence="2" type="ORF">EKO04_007142</name>
</gene>
<reference evidence="2" key="1">
    <citation type="submission" date="2018-12" db="EMBL/GenBank/DDBJ databases">
        <authorList>
            <person name="Syme R.A."/>
            <person name="Farfan-Caceres L."/>
            <person name="Lichtenzveig J."/>
        </authorList>
    </citation>
    <scope>NUCLEOTIDE SEQUENCE</scope>
    <source>
        <strain evidence="2">Al4</strain>
    </source>
</reference>
<feature type="compositionally biased region" description="Pro residues" evidence="1">
    <location>
        <begin position="217"/>
        <end position="226"/>
    </location>
</feature>
<feature type="compositionally biased region" description="Polar residues" evidence="1">
    <location>
        <begin position="153"/>
        <end position="174"/>
    </location>
</feature>
<sequence>MATFAPPVHRDKFLYSSILYADAGNDNHHPRASVAELTALLRPEVVNSKAKKIKTQTKTQCPEGDGEVKDWPWHFWTAQLLHYGLTATKDKNAAKVRLLSALNGEKLEVPGWIQRLEGELKKEWEAENRKLKKAAKGDGVPKLGKSGELDGSKNVSTKKASANTVAVSGKAKSTTSKRKRDGVSPLESSKKAKVKNASKDMVSSPLTKKNSAKPPASQKPPSPEEPWPASYRKAVAHDAWKFYDVDHLAHTRPPNAPHPRPYRVSCPDAEMEWEQKTIPEFYLAFSATEDEWWSRFKWGAFEGILILQRQPKRVNKAIGVPFKWRANYAFGNEDGDGEGKIFFDSASTIRGEFHNFFREKPCHFRAEAIQSAPQPPQISQGTPVLDQMRIEWSQMPTTMHDAPTKKSARVKKENNSQTLSSPPLRNLTST</sequence>
<evidence type="ECO:0000313" key="3">
    <source>
        <dbReference type="Proteomes" id="UP000651452"/>
    </source>
</evidence>
<dbReference type="Proteomes" id="UP000651452">
    <property type="component" value="Unassembled WGS sequence"/>
</dbReference>
<feature type="region of interest" description="Disordered" evidence="1">
    <location>
        <begin position="134"/>
        <end position="228"/>
    </location>
</feature>